<keyword evidence="2" id="KW-0342">GTP-binding</keyword>
<keyword evidence="4" id="KW-1185">Reference proteome</keyword>
<dbReference type="Ensembl" id="ENSFHET00000027025.1">
    <property type="protein sequence ID" value="ENSFHEP00000018140.1"/>
    <property type="gene ID" value="ENSFHEG00000019948.1"/>
</dbReference>
<evidence type="ECO:0000256" key="2">
    <source>
        <dbReference type="ARBA" id="ARBA00023134"/>
    </source>
</evidence>
<evidence type="ECO:0000313" key="3">
    <source>
        <dbReference type="Ensembl" id="ENSFHEP00000018140.1"/>
    </source>
</evidence>
<evidence type="ECO:0000313" key="4">
    <source>
        <dbReference type="Proteomes" id="UP000265000"/>
    </source>
</evidence>
<dbReference type="STRING" id="8078.ENSFHEP00000018140"/>
<dbReference type="Proteomes" id="UP000265000">
    <property type="component" value="Unplaced"/>
</dbReference>
<dbReference type="AlphaFoldDB" id="A0A3Q2TNI6"/>
<keyword evidence="1" id="KW-0547">Nucleotide-binding</keyword>
<dbReference type="GO" id="GO:0005525">
    <property type="term" value="F:GTP binding"/>
    <property type="evidence" value="ECO:0007669"/>
    <property type="project" value="UniProtKB-KW"/>
</dbReference>
<organism evidence="3 4">
    <name type="scientific">Fundulus heteroclitus</name>
    <name type="common">Killifish</name>
    <name type="synonym">Mummichog</name>
    <dbReference type="NCBI Taxonomy" id="8078"/>
    <lineage>
        <taxon>Eukaryota</taxon>
        <taxon>Metazoa</taxon>
        <taxon>Chordata</taxon>
        <taxon>Craniata</taxon>
        <taxon>Vertebrata</taxon>
        <taxon>Euteleostomi</taxon>
        <taxon>Actinopterygii</taxon>
        <taxon>Neopterygii</taxon>
        <taxon>Teleostei</taxon>
        <taxon>Neoteleostei</taxon>
        <taxon>Acanthomorphata</taxon>
        <taxon>Ovalentaria</taxon>
        <taxon>Atherinomorphae</taxon>
        <taxon>Cyprinodontiformes</taxon>
        <taxon>Fundulidae</taxon>
        <taxon>Fundulus</taxon>
    </lineage>
</organism>
<dbReference type="SUPFAM" id="SSF50465">
    <property type="entry name" value="EF-Tu/eEF-1alpha/eIF2-gamma C-terminal domain"/>
    <property type="match status" value="1"/>
</dbReference>
<sequence>MHDTHGRRSYVIKTATYASSEVICRHSCHLGWDTEAIVRFRFIKHPEYLRLSAKLLFREGVTKGIGHVTHLVPHDQNLPDY</sequence>
<evidence type="ECO:0008006" key="5">
    <source>
        <dbReference type="Google" id="ProtNLM"/>
    </source>
</evidence>
<name>A0A3Q2TNI6_FUNHE</name>
<reference evidence="3" key="1">
    <citation type="submission" date="2025-08" db="UniProtKB">
        <authorList>
            <consortium name="Ensembl"/>
        </authorList>
    </citation>
    <scope>IDENTIFICATION</scope>
</reference>
<reference evidence="3" key="2">
    <citation type="submission" date="2025-09" db="UniProtKB">
        <authorList>
            <consortium name="Ensembl"/>
        </authorList>
    </citation>
    <scope>IDENTIFICATION</scope>
</reference>
<proteinExistence type="predicted"/>
<protein>
    <recommendedName>
        <fullName evidence="5">Translation elongation factor EFTu/EF1A C-terminal domain-containing protein</fullName>
    </recommendedName>
</protein>
<evidence type="ECO:0000256" key="1">
    <source>
        <dbReference type="ARBA" id="ARBA00022741"/>
    </source>
</evidence>
<dbReference type="InterPro" id="IPR009001">
    <property type="entry name" value="Transl_elong_EF1A/Init_IF2_C"/>
</dbReference>
<accession>A0A3Q2TNI6</accession>
<dbReference type="GeneTree" id="ENSGT00940000175262"/>